<dbReference type="AlphaFoldDB" id="A0A016UNL5"/>
<evidence type="ECO:0000313" key="2">
    <source>
        <dbReference type="Proteomes" id="UP000024635"/>
    </source>
</evidence>
<keyword evidence="2" id="KW-1185">Reference proteome</keyword>
<dbReference type="Proteomes" id="UP000024635">
    <property type="component" value="Unassembled WGS sequence"/>
</dbReference>
<comment type="caution">
    <text evidence="1">The sequence shown here is derived from an EMBL/GenBank/DDBJ whole genome shotgun (WGS) entry which is preliminary data.</text>
</comment>
<reference evidence="2" key="1">
    <citation type="journal article" date="2015" name="Nat. Genet.">
        <title>The genome and transcriptome of the zoonotic hookworm Ancylostoma ceylanicum identify infection-specific gene families.</title>
        <authorList>
            <person name="Schwarz E.M."/>
            <person name="Hu Y."/>
            <person name="Antoshechkin I."/>
            <person name="Miller M.M."/>
            <person name="Sternberg P.W."/>
            <person name="Aroian R.V."/>
        </authorList>
    </citation>
    <scope>NUCLEOTIDE SEQUENCE</scope>
    <source>
        <strain evidence="2">HY135</strain>
    </source>
</reference>
<organism evidence="1 2">
    <name type="scientific">Ancylostoma ceylanicum</name>
    <dbReference type="NCBI Taxonomy" id="53326"/>
    <lineage>
        <taxon>Eukaryota</taxon>
        <taxon>Metazoa</taxon>
        <taxon>Ecdysozoa</taxon>
        <taxon>Nematoda</taxon>
        <taxon>Chromadorea</taxon>
        <taxon>Rhabditida</taxon>
        <taxon>Rhabditina</taxon>
        <taxon>Rhabditomorpha</taxon>
        <taxon>Strongyloidea</taxon>
        <taxon>Ancylostomatidae</taxon>
        <taxon>Ancylostomatinae</taxon>
        <taxon>Ancylostoma</taxon>
    </lineage>
</organism>
<accession>A0A016UNL5</accession>
<dbReference type="EMBL" id="JARK01001371">
    <property type="protein sequence ID" value="EYC16058.1"/>
    <property type="molecule type" value="Genomic_DNA"/>
</dbReference>
<evidence type="ECO:0000313" key="1">
    <source>
        <dbReference type="EMBL" id="EYC16058.1"/>
    </source>
</evidence>
<sequence>MTDCYQKQSSNHRTNFEKFFFSAVRVPVVAAAAPMYYPQWGWGGWGWGPWKKKKAKKSHKRRRTNKI</sequence>
<protein>
    <submittedName>
        <fullName evidence="1">Uncharacterized protein</fullName>
    </submittedName>
</protein>
<proteinExistence type="predicted"/>
<name>A0A016UNL5_9BILA</name>
<gene>
    <name evidence="1" type="primary">Acey_s0035.g3122</name>
    <name evidence="1" type="ORF">Y032_0035g3122</name>
</gene>